<feature type="transmembrane region" description="Helical" evidence="1">
    <location>
        <begin position="150"/>
        <end position="171"/>
    </location>
</feature>
<keyword evidence="1" id="KW-1133">Transmembrane helix</keyword>
<dbReference type="EMBL" id="CP159289">
    <property type="protein sequence ID" value="XCH23792.1"/>
    <property type="molecule type" value="Genomic_DNA"/>
</dbReference>
<feature type="transmembrane region" description="Helical" evidence="1">
    <location>
        <begin position="102"/>
        <end position="120"/>
    </location>
</feature>
<evidence type="ECO:0000313" key="2">
    <source>
        <dbReference type="EMBL" id="XCH23792.1"/>
    </source>
</evidence>
<feature type="transmembrane region" description="Helical" evidence="1">
    <location>
        <begin position="257"/>
        <end position="278"/>
    </location>
</feature>
<name>A0AAU8FJS7_9BACT</name>
<reference evidence="2" key="1">
    <citation type="submission" date="2024-06" db="EMBL/GenBank/DDBJ databases">
        <title>Sequencing and assembly of the genome of Dyadobacter sp. strain 676, a symbiont of Cyamopsis tetragonoloba.</title>
        <authorList>
            <person name="Guro P."/>
            <person name="Sazanova A."/>
            <person name="Kuznetsova I."/>
            <person name="Belimov A."/>
            <person name="Safronova V."/>
        </authorList>
    </citation>
    <scope>NUCLEOTIDE SEQUENCE</scope>
    <source>
        <strain evidence="2">676</strain>
    </source>
</reference>
<feature type="transmembrane region" description="Helical" evidence="1">
    <location>
        <begin position="191"/>
        <end position="216"/>
    </location>
</feature>
<keyword evidence="1" id="KW-0812">Transmembrane</keyword>
<evidence type="ECO:0000256" key="1">
    <source>
        <dbReference type="SAM" id="Phobius"/>
    </source>
</evidence>
<organism evidence="2">
    <name type="scientific">Dyadobacter sp. 676</name>
    <dbReference type="NCBI Taxonomy" id="3088362"/>
    <lineage>
        <taxon>Bacteria</taxon>
        <taxon>Pseudomonadati</taxon>
        <taxon>Bacteroidota</taxon>
        <taxon>Cytophagia</taxon>
        <taxon>Cytophagales</taxon>
        <taxon>Spirosomataceae</taxon>
        <taxon>Dyadobacter</taxon>
    </lineage>
</organism>
<protein>
    <recommendedName>
        <fullName evidence="3">DUF4153 domain-containing protein</fullName>
    </recommendedName>
</protein>
<feature type="transmembrane region" description="Helical" evidence="1">
    <location>
        <begin position="357"/>
        <end position="374"/>
    </location>
</feature>
<feature type="transmembrane region" description="Helical" evidence="1">
    <location>
        <begin position="322"/>
        <end position="345"/>
    </location>
</feature>
<accession>A0AAU8FJS7</accession>
<dbReference type="RefSeq" id="WP_353719116.1">
    <property type="nucleotide sequence ID" value="NZ_CP159289.1"/>
</dbReference>
<gene>
    <name evidence="2" type="ORF">ABV298_26330</name>
</gene>
<feature type="transmembrane region" description="Helical" evidence="1">
    <location>
        <begin position="223"/>
        <end position="245"/>
    </location>
</feature>
<feature type="transmembrane region" description="Helical" evidence="1">
    <location>
        <begin position="126"/>
        <end position="143"/>
    </location>
</feature>
<feature type="transmembrane region" description="Helical" evidence="1">
    <location>
        <begin position="394"/>
        <end position="418"/>
    </location>
</feature>
<dbReference type="AlphaFoldDB" id="A0AAU8FJS7"/>
<proteinExistence type="predicted"/>
<feature type="transmembrane region" description="Helical" evidence="1">
    <location>
        <begin position="290"/>
        <end position="310"/>
    </location>
</feature>
<sequence length="419" mass="46203">MRDEILLNQDNPLQLEKLYRGNKPTFKAAFNAVYPQLRSNPLAEGWYQRLNFSPEELSPGTMAWGSPAERTFVVAASLFSAFIAKLPELLSLDNEFFYPRNAGLIVLPMLMAYFAWKYNASRKTCGLVAGLVLASATFINLLPQNTSSDTLVLACMHLPLWLWSLLGFVFSGGTWRNGANWLGFLRYNGELAAITALLLLSGGLTTAITIGLFNLIGWKIEKFYFQYIVICGLAAVPIVGTFITRVQPTLVNKVSPVIARLFSPVALVMLVVYLVATLIAGKNPYHDREFLLLFNGLLVGVMALIFFSVAETDHSGSHRGQILLLFLLSAVTLIVNCIALSAVLFRISEWGLTPNRAAVLGANILMLIHLFYVATKLFGTLRGKNELTAVGSSLAVFLPLYSVWSAIVTFAFPLLFGFR</sequence>
<keyword evidence="1" id="KW-0472">Membrane</keyword>
<evidence type="ECO:0008006" key="3">
    <source>
        <dbReference type="Google" id="ProtNLM"/>
    </source>
</evidence>